<evidence type="ECO:0000313" key="1">
    <source>
        <dbReference type="EMBL" id="GAG84844.1"/>
    </source>
</evidence>
<dbReference type="InterPro" id="IPR012340">
    <property type="entry name" value="NA-bd_OB-fold"/>
</dbReference>
<dbReference type="SUPFAM" id="SSF50249">
    <property type="entry name" value="Nucleic acid-binding proteins"/>
    <property type="match status" value="1"/>
</dbReference>
<proteinExistence type="predicted"/>
<dbReference type="NCBIfam" id="NF034126">
    <property type="entry name" value="PRK09521.1"/>
    <property type="match status" value="1"/>
</dbReference>
<gene>
    <name evidence="1" type="ORF">S01H4_28381</name>
</gene>
<dbReference type="Gene3D" id="2.20.70.10">
    <property type="match status" value="1"/>
</dbReference>
<reference evidence="1" key="1">
    <citation type="journal article" date="2014" name="Front. Microbiol.">
        <title>High frequency of phylogenetically diverse reductive dehalogenase-homologous genes in deep subseafloor sedimentary metagenomes.</title>
        <authorList>
            <person name="Kawai M."/>
            <person name="Futagami T."/>
            <person name="Toyoda A."/>
            <person name="Takaki Y."/>
            <person name="Nishi S."/>
            <person name="Hori S."/>
            <person name="Arai W."/>
            <person name="Tsubouchi T."/>
            <person name="Morono Y."/>
            <person name="Uchiyama I."/>
            <person name="Ito T."/>
            <person name="Fujiyama A."/>
            <person name="Inagaki F."/>
            <person name="Takami H."/>
        </authorList>
    </citation>
    <scope>NUCLEOTIDE SEQUENCE</scope>
    <source>
        <strain evidence="1">Expedition CK06-06</strain>
    </source>
</reference>
<accession>X1AQ03</accession>
<dbReference type="EMBL" id="BART01014100">
    <property type="protein sequence ID" value="GAG84844.1"/>
    <property type="molecule type" value="Genomic_DNA"/>
</dbReference>
<dbReference type="AlphaFoldDB" id="X1AQ03"/>
<protein>
    <submittedName>
        <fullName evidence="1">Uncharacterized protein</fullName>
    </submittedName>
</protein>
<sequence>MNHYYYKNKQSSSQIFPKISPHLKFCTVNRKIHFNSSYLGNVHVSQISNKYVEKIKDAFQKTDIVRGKVINLKYTEYDLNTTGKNLGVIHSDCVICGTALNKIGFNKLRCPLCGNIESRKLFNDYRNITYNLRY</sequence>
<name>X1AQ03_9ZZZZ</name>
<organism evidence="1">
    <name type="scientific">marine sediment metagenome</name>
    <dbReference type="NCBI Taxonomy" id="412755"/>
    <lineage>
        <taxon>unclassified sequences</taxon>
        <taxon>metagenomes</taxon>
        <taxon>ecological metagenomes</taxon>
    </lineage>
</organism>
<dbReference type="Gene3D" id="2.40.50.140">
    <property type="entry name" value="Nucleic acid-binding proteins"/>
    <property type="match status" value="1"/>
</dbReference>
<comment type="caution">
    <text evidence="1">The sequence shown here is derived from an EMBL/GenBank/DDBJ whole genome shotgun (WGS) entry which is preliminary data.</text>
</comment>